<keyword evidence="6 8" id="KW-1133">Transmembrane helix</keyword>
<feature type="domain" description="ABC transmembrane type-1" evidence="9">
    <location>
        <begin position="64"/>
        <end position="273"/>
    </location>
</feature>
<keyword evidence="4" id="KW-1003">Cell membrane</keyword>
<comment type="caution">
    <text evidence="10">The sequence shown here is derived from an EMBL/GenBank/DDBJ whole genome shotgun (WGS) entry which is preliminary data.</text>
</comment>
<evidence type="ECO:0000256" key="3">
    <source>
        <dbReference type="ARBA" id="ARBA00022448"/>
    </source>
</evidence>
<protein>
    <submittedName>
        <fullName evidence="10">ABC transporter permease</fullName>
    </submittedName>
</protein>
<evidence type="ECO:0000256" key="8">
    <source>
        <dbReference type="RuleBase" id="RU363032"/>
    </source>
</evidence>
<organism evidence="10 11">
    <name type="scientific">Dongia soli</name>
    <dbReference type="NCBI Taxonomy" id="600628"/>
    <lineage>
        <taxon>Bacteria</taxon>
        <taxon>Pseudomonadati</taxon>
        <taxon>Pseudomonadota</taxon>
        <taxon>Alphaproteobacteria</taxon>
        <taxon>Rhodospirillales</taxon>
        <taxon>Dongiaceae</taxon>
        <taxon>Dongia</taxon>
    </lineage>
</organism>
<dbReference type="PROSITE" id="PS50928">
    <property type="entry name" value="ABC_TM1"/>
    <property type="match status" value="1"/>
</dbReference>
<evidence type="ECO:0000259" key="9">
    <source>
        <dbReference type="PROSITE" id="PS50928"/>
    </source>
</evidence>
<evidence type="ECO:0000313" key="10">
    <source>
        <dbReference type="EMBL" id="MDY0885562.1"/>
    </source>
</evidence>
<dbReference type="RefSeq" id="WP_320510637.1">
    <property type="nucleotide sequence ID" value="NZ_JAXCLW010000011.1"/>
</dbReference>
<sequence length="283" mass="30301">MRQRVGRYLLLTPLGVTSILTVVIALGLITVLSFQRTDPAALFTDFTWAAYQDNVARPLFWRVLGRSLVISALVTIVTIVLAYPVAYFISFKAGQAKHILLVIVSAPFFTSYLLRIFGWKIILGFNGVLNSALLGLGLIDQPLAFLVYNPGAVIIALSHAYLAFAILPIYVSLDRIERALLEAASDLGARPASVFLKIVLPLSAPGVISAAVLIFVPTVGDYITPTLVGGPEGVMVANLIQSAFGKANDWPAGSAMSVATILTVGIPLLILFSLGHRRARSNA</sequence>
<reference evidence="10 11" key="1">
    <citation type="journal article" date="2016" name="Antonie Van Leeuwenhoek">
        <title>Dongia soli sp. nov., isolated from soil from Dokdo, Korea.</title>
        <authorList>
            <person name="Kim D.U."/>
            <person name="Lee H."/>
            <person name="Kim H."/>
            <person name="Kim S.G."/>
            <person name="Ka J.O."/>
        </authorList>
    </citation>
    <scope>NUCLEOTIDE SEQUENCE [LARGE SCALE GENOMIC DNA]</scope>
    <source>
        <strain evidence="10 11">D78</strain>
    </source>
</reference>
<accession>A0ABU5EI76</accession>
<dbReference type="InterPro" id="IPR000515">
    <property type="entry name" value="MetI-like"/>
</dbReference>
<dbReference type="CDD" id="cd06261">
    <property type="entry name" value="TM_PBP2"/>
    <property type="match status" value="1"/>
</dbReference>
<evidence type="ECO:0000256" key="6">
    <source>
        <dbReference type="ARBA" id="ARBA00022989"/>
    </source>
</evidence>
<comment type="subcellular location">
    <subcellularLocation>
        <location evidence="1 8">Cell membrane</location>
        <topology evidence="1 8">Multi-pass membrane protein</topology>
    </subcellularLocation>
</comment>
<keyword evidence="11" id="KW-1185">Reference proteome</keyword>
<gene>
    <name evidence="10" type="ORF">SMD27_22170</name>
</gene>
<dbReference type="Gene3D" id="1.10.3720.10">
    <property type="entry name" value="MetI-like"/>
    <property type="match status" value="1"/>
</dbReference>
<feature type="transmembrane region" description="Helical" evidence="8">
    <location>
        <begin position="67"/>
        <end position="89"/>
    </location>
</feature>
<dbReference type="Proteomes" id="UP001279642">
    <property type="component" value="Unassembled WGS sequence"/>
</dbReference>
<evidence type="ECO:0000313" key="11">
    <source>
        <dbReference type="Proteomes" id="UP001279642"/>
    </source>
</evidence>
<keyword evidence="7 8" id="KW-0472">Membrane</keyword>
<evidence type="ECO:0000256" key="2">
    <source>
        <dbReference type="ARBA" id="ARBA00007069"/>
    </source>
</evidence>
<evidence type="ECO:0000256" key="4">
    <source>
        <dbReference type="ARBA" id="ARBA00022475"/>
    </source>
</evidence>
<feature type="transmembrane region" description="Helical" evidence="8">
    <location>
        <begin position="194"/>
        <end position="216"/>
    </location>
</feature>
<evidence type="ECO:0000256" key="5">
    <source>
        <dbReference type="ARBA" id="ARBA00022692"/>
    </source>
</evidence>
<dbReference type="Pfam" id="PF00528">
    <property type="entry name" value="BPD_transp_1"/>
    <property type="match status" value="1"/>
</dbReference>
<dbReference type="EMBL" id="JAXCLW010000011">
    <property type="protein sequence ID" value="MDY0885562.1"/>
    <property type="molecule type" value="Genomic_DNA"/>
</dbReference>
<evidence type="ECO:0000256" key="7">
    <source>
        <dbReference type="ARBA" id="ARBA00023136"/>
    </source>
</evidence>
<feature type="transmembrane region" description="Helical" evidence="8">
    <location>
        <begin position="95"/>
        <end position="114"/>
    </location>
</feature>
<feature type="transmembrane region" description="Helical" evidence="8">
    <location>
        <begin position="12"/>
        <end position="34"/>
    </location>
</feature>
<dbReference type="SUPFAM" id="SSF161098">
    <property type="entry name" value="MetI-like"/>
    <property type="match status" value="1"/>
</dbReference>
<dbReference type="InterPro" id="IPR035906">
    <property type="entry name" value="MetI-like_sf"/>
</dbReference>
<feature type="transmembrane region" description="Helical" evidence="8">
    <location>
        <begin position="151"/>
        <end position="173"/>
    </location>
</feature>
<keyword evidence="3 8" id="KW-0813">Transport</keyword>
<dbReference type="PANTHER" id="PTHR42929:SF1">
    <property type="entry name" value="INNER MEMBRANE ABC TRANSPORTER PERMEASE PROTEIN YDCU-RELATED"/>
    <property type="match status" value="1"/>
</dbReference>
<keyword evidence="5 8" id="KW-0812">Transmembrane</keyword>
<proteinExistence type="inferred from homology"/>
<comment type="similarity">
    <text evidence="2">Belongs to the binding-protein-dependent transport system permease family. CysTW subfamily.</text>
</comment>
<feature type="transmembrane region" description="Helical" evidence="8">
    <location>
        <begin position="254"/>
        <end position="274"/>
    </location>
</feature>
<name>A0ABU5EI76_9PROT</name>
<evidence type="ECO:0000256" key="1">
    <source>
        <dbReference type="ARBA" id="ARBA00004651"/>
    </source>
</evidence>
<dbReference type="PANTHER" id="PTHR42929">
    <property type="entry name" value="INNER MEMBRANE ABC TRANSPORTER PERMEASE PROTEIN YDCU-RELATED-RELATED"/>
    <property type="match status" value="1"/>
</dbReference>